<evidence type="ECO:0000259" key="1">
    <source>
        <dbReference type="PROSITE" id="PS50994"/>
    </source>
</evidence>
<comment type="caution">
    <text evidence="2">The sequence shown here is derived from an EMBL/GenBank/DDBJ whole genome shotgun (WGS) entry which is preliminary data.</text>
</comment>
<dbReference type="AlphaFoldDB" id="A0A392NDN5"/>
<feature type="domain" description="Integrase catalytic" evidence="1">
    <location>
        <begin position="56"/>
        <end position="151"/>
    </location>
</feature>
<dbReference type="PANTHER" id="PTHR42648:SF21">
    <property type="entry name" value="CYSTEINE-RICH RLK (RECEPTOR-LIKE PROTEIN KINASE) 8"/>
    <property type="match status" value="1"/>
</dbReference>
<dbReference type="PANTHER" id="PTHR42648">
    <property type="entry name" value="TRANSPOSASE, PUTATIVE-RELATED"/>
    <property type="match status" value="1"/>
</dbReference>
<dbReference type="InterPro" id="IPR001584">
    <property type="entry name" value="Integrase_cat-core"/>
</dbReference>
<dbReference type="InterPro" id="IPR012337">
    <property type="entry name" value="RNaseH-like_sf"/>
</dbReference>
<dbReference type="InterPro" id="IPR036397">
    <property type="entry name" value="RNaseH_sf"/>
</dbReference>
<dbReference type="SUPFAM" id="SSF53098">
    <property type="entry name" value="Ribonuclease H-like"/>
    <property type="match status" value="1"/>
</dbReference>
<dbReference type="InterPro" id="IPR057670">
    <property type="entry name" value="SH3_retrovirus"/>
</dbReference>
<dbReference type="Proteomes" id="UP000265520">
    <property type="component" value="Unassembled WGS sequence"/>
</dbReference>
<feature type="non-terminal residue" evidence="2">
    <location>
        <position position="293"/>
    </location>
</feature>
<dbReference type="EMBL" id="LXQA010035580">
    <property type="protein sequence ID" value="MCH97661.1"/>
    <property type="molecule type" value="Genomic_DNA"/>
</dbReference>
<reference evidence="2 3" key="1">
    <citation type="journal article" date="2018" name="Front. Plant Sci.">
        <title>Red Clover (Trifolium pratense) and Zigzag Clover (T. medium) - A Picture of Genomic Similarities and Differences.</title>
        <authorList>
            <person name="Dluhosova J."/>
            <person name="Istvanek J."/>
            <person name="Nedelnik J."/>
            <person name="Repkova J."/>
        </authorList>
    </citation>
    <scope>NUCLEOTIDE SEQUENCE [LARGE SCALE GENOMIC DNA]</scope>
    <source>
        <strain evidence="3">cv. 10/8</strain>
        <tissue evidence="2">Leaf</tissue>
    </source>
</reference>
<dbReference type="Pfam" id="PF25597">
    <property type="entry name" value="SH3_retrovirus"/>
    <property type="match status" value="1"/>
</dbReference>
<accession>A0A392NDN5</accession>
<sequence length="293" mass="33617">MSHPKLQHLTTSKVLELFHMDLMGPMQVESLGDTFDVFKDLCHRLQRKKESVIVRIRSDDGKEFKNAKFSEFCSSEGISHEFSSPNTPQQNGVVERKNRTVQESARVMLHAKHLPYHFWAEAMNTAYYIHNRVTLRSGTSSTLYELWKGKKPTVKYFHVFGSKCYILADREQRRKMDPKSDEGIFLGYSTNSRAYRVFNSRTKTDVSDNAADIESNIDLANTKAADPQVNKGPSTRVQKNHPQELIIGDLNQGVTTRSRDVVSNSCFVSKFEPKNVKESLTDEFWINAMQEEL</sequence>
<keyword evidence="3" id="KW-1185">Reference proteome</keyword>
<name>A0A392NDN5_9FABA</name>
<protein>
    <submittedName>
        <fullName evidence="2">Retrovirus-related pol polyprotein from transposon tnt 1-94</fullName>
    </submittedName>
</protein>
<dbReference type="Gene3D" id="3.30.420.10">
    <property type="entry name" value="Ribonuclease H-like superfamily/Ribonuclease H"/>
    <property type="match status" value="1"/>
</dbReference>
<proteinExistence type="predicted"/>
<organism evidence="2 3">
    <name type="scientific">Trifolium medium</name>
    <dbReference type="NCBI Taxonomy" id="97028"/>
    <lineage>
        <taxon>Eukaryota</taxon>
        <taxon>Viridiplantae</taxon>
        <taxon>Streptophyta</taxon>
        <taxon>Embryophyta</taxon>
        <taxon>Tracheophyta</taxon>
        <taxon>Spermatophyta</taxon>
        <taxon>Magnoliopsida</taxon>
        <taxon>eudicotyledons</taxon>
        <taxon>Gunneridae</taxon>
        <taxon>Pentapetalae</taxon>
        <taxon>rosids</taxon>
        <taxon>fabids</taxon>
        <taxon>Fabales</taxon>
        <taxon>Fabaceae</taxon>
        <taxon>Papilionoideae</taxon>
        <taxon>50 kb inversion clade</taxon>
        <taxon>NPAAA clade</taxon>
        <taxon>Hologalegina</taxon>
        <taxon>IRL clade</taxon>
        <taxon>Trifolieae</taxon>
        <taxon>Trifolium</taxon>
    </lineage>
</organism>
<evidence type="ECO:0000313" key="2">
    <source>
        <dbReference type="EMBL" id="MCH97661.1"/>
    </source>
</evidence>
<dbReference type="GO" id="GO:0015074">
    <property type="term" value="P:DNA integration"/>
    <property type="evidence" value="ECO:0007669"/>
    <property type="project" value="InterPro"/>
</dbReference>
<dbReference type="GO" id="GO:0003676">
    <property type="term" value="F:nucleic acid binding"/>
    <property type="evidence" value="ECO:0007669"/>
    <property type="project" value="InterPro"/>
</dbReference>
<dbReference type="InterPro" id="IPR039537">
    <property type="entry name" value="Retrotran_Ty1/copia-like"/>
</dbReference>
<dbReference type="PROSITE" id="PS50994">
    <property type="entry name" value="INTEGRASE"/>
    <property type="match status" value="1"/>
</dbReference>
<evidence type="ECO:0000313" key="3">
    <source>
        <dbReference type="Proteomes" id="UP000265520"/>
    </source>
</evidence>